<feature type="transmembrane region" description="Helical" evidence="7">
    <location>
        <begin position="283"/>
        <end position="311"/>
    </location>
</feature>
<dbReference type="InterPro" id="IPR027417">
    <property type="entry name" value="P-loop_NTPase"/>
</dbReference>
<evidence type="ECO:0000256" key="4">
    <source>
        <dbReference type="ARBA" id="ARBA00022840"/>
    </source>
</evidence>
<keyword evidence="4 10" id="KW-0067">ATP-binding</keyword>
<proteinExistence type="predicted"/>
<dbReference type="Gene3D" id="3.40.50.300">
    <property type="entry name" value="P-loop containing nucleotide triphosphate hydrolases"/>
    <property type="match status" value="1"/>
</dbReference>
<keyword evidence="5 7" id="KW-1133">Transmembrane helix</keyword>
<dbReference type="PANTHER" id="PTHR43394">
    <property type="entry name" value="ATP-DEPENDENT PERMEASE MDL1, MITOCHONDRIAL"/>
    <property type="match status" value="1"/>
</dbReference>
<feature type="transmembrane region" description="Helical" evidence="7">
    <location>
        <begin position="86"/>
        <end position="106"/>
    </location>
</feature>
<name>A0ABU6KE15_9BACI</name>
<dbReference type="InterPro" id="IPR039421">
    <property type="entry name" value="Type_1_exporter"/>
</dbReference>
<keyword evidence="11" id="KW-1185">Reference proteome</keyword>
<dbReference type="SMART" id="SM00382">
    <property type="entry name" value="AAA"/>
    <property type="match status" value="1"/>
</dbReference>
<dbReference type="CDD" id="cd18547">
    <property type="entry name" value="ABC_6TM_Tm288_like"/>
    <property type="match status" value="1"/>
</dbReference>
<keyword evidence="3" id="KW-0547">Nucleotide-binding</keyword>
<dbReference type="PROSITE" id="PS50929">
    <property type="entry name" value="ABC_TM1F"/>
    <property type="match status" value="1"/>
</dbReference>
<dbReference type="InterPro" id="IPR017871">
    <property type="entry name" value="ABC_transporter-like_CS"/>
</dbReference>
<feature type="transmembrane region" description="Helical" evidence="7">
    <location>
        <begin position="165"/>
        <end position="185"/>
    </location>
</feature>
<evidence type="ECO:0000256" key="7">
    <source>
        <dbReference type="SAM" id="Phobius"/>
    </source>
</evidence>
<feature type="transmembrane region" description="Helical" evidence="7">
    <location>
        <begin position="191"/>
        <end position="208"/>
    </location>
</feature>
<dbReference type="InterPro" id="IPR011527">
    <property type="entry name" value="ABC1_TM_dom"/>
</dbReference>
<accession>A0ABU6KE15</accession>
<dbReference type="CDD" id="cd03254">
    <property type="entry name" value="ABCC_Glucan_exporter_like"/>
    <property type="match status" value="1"/>
</dbReference>
<sequence length="608" mass="68717">MRNNQLKEPFLYEKIPLEKITTDKKKKAKNTAGTIKRIWTYLAREKGKLLLVIFMVLISSGLSLLGPFMIGMAIDDFIVTQQSAGLGILLIWLVVIYLFHSLSIFLQNFWMVGIAQNTVYTLRSDLFHQFHRLPISYFDKRQHGELMSRVTNDIDNVNNTLNQSVIQIFASILTLVGTVSVMLYLSPILTLVTMSIIPFMFLGMKWITKRTGPLYKLQQNDLGEVNGYVEEIVSGQHIVKTFSQENRVIREFEERNKKLNRSGFWALTISGFIPKVMNMLNFLSFGLIALVGGILAINGTGIVTVGIIVIFTEYARQFTRPLNELSNQFNILLSAVAGAERVFQVMDETQEETDEKNAKELPSTTGKVIFDNVSFAYEDTPILKEVSFEANPGETVAFVGHTGAGKTTIINLISRFYNYDSGKITLDGIDLKNIKRSNLRKHMAFVLQDSFLFHDTIRENIRYGRLDATDQEVIQAAQDANAHDFIERLPDGYDTVLDQEGSGISQGQKQLLTIARALLAEPSILVLDEATSNIDTITELKIQDALKRLMHGRTSFVIAHRLNTIQEADNIIMLEDGEIIEKGSHDNLLNQYGKYYELYKGQLLEKAT</sequence>
<dbReference type="PROSITE" id="PS50893">
    <property type="entry name" value="ABC_TRANSPORTER_2"/>
    <property type="match status" value="1"/>
</dbReference>
<evidence type="ECO:0000256" key="1">
    <source>
        <dbReference type="ARBA" id="ARBA00004651"/>
    </source>
</evidence>
<protein>
    <submittedName>
        <fullName evidence="10">ABC transporter ATP-binding protein</fullName>
    </submittedName>
</protein>
<evidence type="ECO:0000256" key="3">
    <source>
        <dbReference type="ARBA" id="ARBA00022741"/>
    </source>
</evidence>
<keyword evidence="6 7" id="KW-0472">Membrane</keyword>
<keyword evidence="2 7" id="KW-0812">Transmembrane</keyword>
<feature type="domain" description="ABC transporter" evidence="8">
    <location>
        <begin position="368"/>
        <end position="601"/>
    </location>
</feature>
<evidence type="ECO:0000256" key="6">
    <source>
        <dbReference type="ARBA" id="ARBA00023136"/>
    </source>
</evidence>
<reference evidence="10 11" key="1">
    <citation type="journal article" date="2024" name="Int. J. Syst. Evol. Microbiol.">
        <title>Virgibacillus tibetensis sp. nov., isolated from salt lake on the Tibetan Plateau of China.</title>
        <authorList>
            <person name="Phurbu D."/>
            <person name="Liu Z.-X."/>
            <person name="Wang R."/>
            <person name="Zheng Y.-Y."/>
            <person name="Liu H.-C."/>
            <person name="Zhou Y.-G."/>
            <person name="Yu Y.-J."/>
            <person name="Li A.-H."/>
        </authorList>
    </citation>
    <scope>NUCLEOTIDE SEQUENCE [LARGE SCALE GENOMIC DNA]</scope>
    <source>
        <strain evidence="10 11">C22-A2</strain>
    </source>
</reference>
<dbReference type="EMBL" id="JARZFX010000003">
    <property type="protein sequence ID" value="MEC5423576.1"/>
    <property type="molecule type" value="Genomic_DNA"/>
</dbReference>
<dbReference type="InterPro" id="IPR003439">
    <property type="entry name" value="ABC_transporter-like_ATP-bd"/>
</dbReference>
<evidence type="ECO:0000313" key="11">
    <source>
        <dbReference type="Proteomes" id="UP001335737"/>
    </source>
</evidence>
<evidence type="ECO:0000259" key="9">
    <source>
        <dbReference type="PROSITE" id="PS50929"/>
    </source>
</evidence>
<dbReference type="Pfam" id="PF00664">
    <property type="entry name" value="ABC_membrane"/>
    <property type="match status" value="1"/>
</dbReference>
<dbReference type="InterPro" id="IPR036640">
    <property type="entry name" value="ABC1_TM_sf"/>
</dbReference>
<dbReference type="Pfam" id="PF00005">
    <property type="entry name" value="ABC_tran"/>
    <property type="match status" value="1"/>
</dbReference>
<dbReference type="PROSITE" id="PS00211">
    <property type="entry name" value="ABC_TRANSPORTER_1"/>
    <property type="match status" value="1"/>
</dbReference>
<evidence type="ECO:0000256" key="5">
    <source>
        <dbReference type="ARBA" id="ARBA00022989"/>
    </source>
</evidence>
<dbReference type="InterPro" id="IPR003593">
    <property type="entry name" value="AAA+_ATPase"/>
</dbReference>
<comment type="subcellular location">
    <subcellularLocation>
        <location evidence="1">Cell membrane</location>
        <topology evidence="1">Multi-pass membrane protein</topology>
    </subcellularLocation>
</comment>
<dbReference type="Proteomes" id="UP001335737">
    <property type="component" value="Unassembled WGS sequence"/>
</dbReference>
<organism evidence="10 11">
    <name type="scientific">Virgibacillus tibetensis</name>
    <dbReference type="NCBI Taxonomy" id="3042313"/>
    <lineage>
        <taxon>Bacteria</taxon>
        <taxon>Bacillati</taxon>
        <taxon>Bacillota</taxon>
        <taxon>Bacilli</taxon>
        <taxon>Bacillales</taxon>
        <taxon>Bacillaceae</taxon>
        <taxon>Virgibacillus</taxon>
    </lineage>
</organism>
<dbReference type="GO" id="GO:0005524">
    <property type="term" value="F:ATP binding"/>
    <property type="evidence" value="ECO:0007669"/>
    <property type="project" value="UniProtKB-KW"/>
</dbReference>
<gene>
    <name evidence="10" type="ORF">QGM71_08740</name>
</gene>
<dbReference type="SUPFAM" id="SSF90123">
    <property type="entry name" value="ABC transporter transmembrane region"/>
    <property type="match status" value="1"/>
</dbReference>
<evidence type="ECO:0000313" key="10">
    <source>
        <dbReference type="EMBL" id="MEC5423576.1"/>
    </source>
</evidence>
<dbReference type="SUPFAM" id="SSF52540">
    <property type="entry name" value="P-loop containing nucleoside triphosphate hydrolases"/>
    <property type="match status" value="1"/>
</dbReference>
<dbReference type="RefSeq" id="WP_327607145.1">
    <property type="nucleotide sequence ID" value="NZ_JARZFX010000003.1"/>
</dbReference>
<feature type="transmembrane region" description="Helical" evidence="7">
    <location>
        <begin position="49"/>
        <end position="74"/>
    </location>
</feature>
<comment type="caution">
    <text evidence="10">The sequence shown here is derived from an EMBL/GenBank/DDBJ whole genome shotgun (WGS) entry which is preliminary data.</text>
</comment>
<dbReference type="Gene3D" id="1.20.1560.10">
    <property type="entry name" value="ABC transporter type 1, transmembrane domain"/>
    <property type="match status" value="1"/>
</dbReference>
<feature type="domain" description="ABC transmembrane type-1" evidence="9">
    <location>
        <begin position="50"/>
        <end position="334"/>
    </location>
</feature>
<feature type="transmembrane region" description="Helical" evidence="7">
    <location>
        <begin position="259"/>
        <end position="277"/>
    </location>
</feature>
<dbReference type="PANTHER" id="PTHR43394:SF1">
    <property type="entry name" value="ATP-BINDING CASSETTE SUB-FAMILY B MEMBER 10, MITOCHONDRIAL"/>
    <property type="match status" value="1"/>
</dbReference>
<evidence type="ECO:0000259" key="8">
    <source>
        <dbReference type="PROSITE" id="PS50893"/>
    </source>
</evidence>
<evidence type="ECO:0000256" key="2">
    <source>
        <dbReference type="ARBA" id="ARBA00022692"/>
    </source>
</evidence>